<sequence length="337" mass="38100">MLNLAQLHCDGDPELSKKYTRGVKLAISLAESTPGQFKLIESPVNSFLIVTNLSVEDTAPHPAATASPEPELDFSSLSLDRLNALSSLVRHELPERRTYAREAPAPPPEGPPQEPAAFHEPYVSYKLHEWVQALHSNKDSIINRALQLLSSPQTWTFCYPTDPLPWLWLLFYGPRARCQENSCVYARYFGQPGPVLLPPLFYDPEKDIASFMSQACKYVRHFYEHEDLSSHLGDINVPFDPERLVHVVQALKDVSSSCICTTRCCLLCSIYRQNLTSFYTVPNSTYGCLILQGADQHTLSSVGRTRCLKTGDIILWPTYNIQSLVDFFNSYEPLRHH</sequence>
<dbReference type="GeneID" id="26684010"/>
<dbReference type="KEGG" id="vg:26684010"/>
<evidence type="ECO:0000313" key="2">
    <source>
        <dbReference type="Proteomes" id="UP000153759"/>
    </source>
</evidence>
<dbReference type="Pfam" id="PF03038">
    <property type="entry name" value="Herpes_UL95"/>
    <property type="match status" value="1"/>
</dbReference>
<proteinExistence type="predicted"/>
<reference evidence="2" key="3">
    <citation type="journal article" date="2001" name="J. Gen. Virol.">
        <title>Ovine herpesvirus-2 glycoprotein B sequences from tissues of ruminant malignant catarrhal fever cases and healthy sheep are highly conserved.</title>
        <authorList>
            <person name="Dunowska M."/>
            <person name="Letchworth G.J."/>
            <person name="Collins J.K."/>
            <person name="DeMartini J.C."/>
        </authorList>
    </citation>
    <scope>NUCLEOTIDE SEQUENCE [LARGE SCALE GENOMIC DNA]</scope>
</reference>
<reference evidence="2" key="2">
    <citation type="journal article" date="1998" name="J. Virol.">
        <title>Detection of a novel bovine lymphotropic herpesvirus.</title>
        <authorList>
            <person name="Rovnak J."/>
            <person name="Quackenbush S.L."/>
            <person name="Reyes R.A."/>
            <person name="Baines J.D."/>
            <person name="Parrish C.R."/>
            <person name="Casey J.W."/>
        </authorList>
    </citation>
    <scope>NUCLEOTIDE SEQUENCE [LARGE SCALE GENOMIC DNA]</scope>
</reference>
<reference evidence="2" key="1">
    <citation type="journal article" date="1993" name="Arch. Virol.">
        <title>PCR detection of the sheep-associated agent of malignant catarrhal fever.</title>
        <authorList>
            <person name="Baxter S.I."/>
            <person name="Pow I."/>
            <person name="Bridgen A."/>
            <person name="Reid H.W."/>
        </authorList>
    </citation>
    <scope>NUCLEOTIDE SEQUENCE [LARGE SCALE GENOMIC DNA]</scope>
</reference>
<organism evidence="1 2">
    <name type="scientific">Ovine gammaherpesvirus 2</name>
    <dbReference type="NCBI Taxonomy" id="10398"/>
    <lineage>
        <taxon>Viruses</taxon>
        <taxon>Duplodnaviria</taxon>
        <taxon>Heunggongvirae</taxon>
        <taxon>Peploviricota</taxon>
        <taxon>Herviviricetes</taxon>
        <taxon>Herpesvirales</taxon>
        <taxon>Orthoherpesviridae</taxon>
        <taxon>Gammaherpesvirinae</taxon>
        <taxon>Macavirus</taxon>
        <taxon>Macavirus ovinegamma2</taxon>
    </lineage>
</organism>
<dbReference type="OrthoDB" id="9587at10239"/>
<dbReference type="RefSeq" id="YP_438157.1">
    <property type="nucleotide sequence ID" value="NC_007646.1"/>
</dbReference>
<dbReference type="Proteomes" id="UP000153759">
    <property type="component" value="Segment"/>
</dbReference>
<keyword evidence="2" id="KW-1185">Reference proteome</keyword>
<reference evidence="2" key="4">
    <citation type="journal article" date="2001" name="Virus Res.">
        <title>Detection and multigenic characterization of a novel gammaherpesvirus in goats.</title>
        <authorList>
            <person name="Chmielewicz B."/>
            <person name="Goltz M."/>
            <person name="Ehlers B."/>
        </authorList>
    </citation>
    <scope>NUCLEOTIDE SEQUENCE [LARGE SCALE GENOMIC DNA]</scope>
</reference>
<accession>Q2VSK7</accession>
<dbReference type="InterPro" id="IPR004280">
    <property type="entry name" value="Herpes_UL95"/>
</dbReference>
<name>Q2VSK7_9GAMA</name>
<reference evidence="2" key="6">
    <citation type="journal article" date="2002" name="J. Gen. Virol.">
        <title>Ovine herpesvirus 2 lytic cycle replication and capsid production.</title>
        <authorList>
            <person name="Rosbottom J."/>
            <person name="Dalziel R.G."/>
            <person name="Reid H.W."/>
            <person name="Stewart J.P."/>
        </authorList>
    </citation>
    <scope>NUCLEOTIDE SEQUENCE [LARGE SCALE GENOMIC DNA]</scope>
</reference>
<evidence type="ECO:0000313" key="1">
    <source>
        <dbReference type="EMBL" id="AAX58069.1"/>
    </source>
</evidence>
<protein>
    <submittedName>
        <fullName evidence="1">ORF34</fullName>
    </submittedName>
</protein>
<reference evidence="1 2" key="7">
    <citation type="journal article" date="2009" name="Vet. Microbiol.">
        <title>Ovine herpesvirus 2 structural proteins in epithelial cells and M-cells of the appendix in rabbits with malignant catarrhal fever.</title>
        <authorList>
            <person name="Meier-Trummer C.S."/>
            <person name="Tobler K."/>
            <person name="Hilbe M."/>
            <person name="Stewart J.P."/>
            <person name="Hart J."/>
            <person name="Campbell I."/>
            <person name="Haig D.M."/>
            <person name="Glauser D.L."/>
            <person name="Ehrensperger F."/>
            <person name="Ackermann M."/>
        </authorList>
    </citation>
    <scope>NUCLEOTIDE SEQUENCE [LARGE SCALE GENOMIC DNA]</scope>
    <source>
        <strain evidence="1">BJ1035</strain>
    </source>
</reference>
<dbReference type="EMBL" id="AY839756">
    <property type="protein sequence ID" value="AAX58069.1"/>
    <property type="molecule type" value="Genomic_DNA"/>
</dbReference>
<reference evidence="2" key="5">
    <citation type="journal article" date="2002" name="J. Gen. Virol.">
        <title>Isolation and expression of three open reading frames from ovine herpesvirus-2.</title>
        <authorList>
            <person name="Coulter L.J."/>
            <person name="Reid H.W."/>
        </authorList>
    </citation>
    <scope>NUCLEOTIDE SEQUENCE [LARGE SCALE GENOMIC DNA]</scope>
</reference>